<keyword evidence="4" id="KW-0564">Palmitate</keyword>
<evidence type="ECO:0000256" key="1">
    <source>
        <dbReference type="ARBA" id="ARBA00022475"/>
    </source>
</evidence>
<name>A0A2A4B1A1_9SPHN</name>
<evidence type="ECO:0000256" key="6">
    <source>
        <dbReference type="SAM" id="MobiDB-lite"/>
    </source>
</evidence>
<reference evidence="7 8" key="1">
    <citation type="submission" date="2017-09" db="EMBL/GenBank/DDBJ databases">
        <title>Sphingomonas spermidinifaciens 9NM-10, whole genome shotgun sequence.</title>
        <authorList>
            <person name="Feng G."/>
            <person name="Zhu H."/>
        </authorList>
    </citation>
    <scope>NUCLEOTIDE SEQUENCE [LARGE SCALE GENOMIC DNA]</scope>
    <source>
        <strain evidence="7 8">9NM-10</strain>
    </source>
</reference>
<keyword evidence="3" id="KW-0472">Membrane</keyword>
<evidence type="ECO:0000256" key="5">
    <source>
        <dbReference type="ARBA" id="ARBA00023288"/>
    </source>
</evidence>
<dbReference type="InterPro" id="IPR005534">
    <property type="entry name" value="Curli_assmbl/transp-comp_CsgG"/>
</dbReference>
<dbReference type="EMBL" id="NWMW01000003">
    <property type="protein sequence ID" value="PCD01817.1"/>
    <property type="molecule type" value="Genomic_DNA"/>
</dbReference>
<protein>
    <submittedName>
        <fullName evidence="7">Curlin</fullName>
    </submittedName>
</protein>
<dbReference type="GO" id="GO:0030288">
    <property type="term" value="C:outer membrane-bounded periplasmic space"/>
    <property type="evidence" value="ECO:0007669"/>
    <property type="project" value="InterPro"/>
</dbReference>
<organism evidence="7 8">
    <name type="scientific">Sphingomonas spermidinifaciens</name>
    <dbReference type="NCBI Taxonomy" id="1141889"/>
    <lineage>
        <taxon>Bacteria</taxon>
        <taxon>Pseudomonadati</taxon>
        <taxon>Pseudomonadota</taxon>
        <taxon>Alphaproteobacteria</taxon>
        <taxon>Sphingomonadales</taxon>
        <taxon>Sphingomonadaceae</taxon>
        <taxon>Sphingomonas</taxon>
    </lineage>
</organism>
<evidence type="ECO:0000256" key="2">
    <source>
        <dbReference type="ARBA" id="ARBA00022729"/>
    </source>
</evidence>
<dbReference type="Proteomes" id="UP000218366">
    <property type="component" value="Unassembled WGS sequence"/>
</dbReference>
<keyword evidence="2" id="KW-0732">Signal</keyword>
<sequence length="344" mass="36862">MLSGCAVHNQAVWDPAQATRPTPASKRLAQLPPAGERVAIAVYNFVDQTGQFKTSDNVQTLSRAVTQGSTSILIKALQEAGNNSWFTVIEREKLDNLLRERAVIREMRAAYLGEKKVNPQALPPLLFAGVLLEGGIIGYDSNTKSGGAGARFLGIGGSTQYREDTVTIYLRAVSVRTGEVLATISVRKSIASLGINANAFRYVAFKDLLELEAGVAYNEPDALALQSAIETAVYGLVMEGAATNLWCLNTTPAFASDTLRRYYADRDNIDADKVTLPRDAKGSSVDGSCASARLAAMPRATGARLAASASPAARIVPPQPQPQRQAIKPAVPDTETNRLRRGEM</sequence>
<feature type="compositionally biased region" description="Low complexity" evidence="6">
    <location>
        <begin position="308"/>
        <end position="330"/>
    </location>
</feature>
<dbReference type="Pfam" id="PF03783">
    <property type="entry name" value="CsgG"/>
    <property type="match status" value="1"/>
</dbReference>
<feature type="region of interest" description="Disordered" evidence="6">
    <location>
        <begin position="308"/>
        <end position="344"/>
    </location>
</feature>
<dbReference type="Gene3D" id="3.40.50.10610">
    <property type="entry name" value="ABC-type transport auxiliary lipoprotein component"/>
    <property type="match status" value="2"/>
</dbReference>
<proteinExistence type="predicted"/>
<accession>A0A2A4B1A1</accession>
<keyword evidence="8" id="KW-1185">Reference proteome</keyword>
<keyword evidence="1" id="KW-1003">Cell membrane</keyword>
<evidence type="ECO:0000313" key="7">
    <source>
        <dbReference type="EMBL" id="PCD01817.1"/>
    </source>
</evidence>
<keyword evidence="5" id="KW-0449">Lipoprotein</keyword>
<comment type="caution">
    <text evidence="7">The sequence shown here is derived from an EMBL/GenBank/DDBJ whole genome shotgun (WGS) entry which is preliminary data.</text>
</comment>
<evidence type="ECO:0000313" key="8">
    <source>
        <dbReference type="Proteomes" id="UP000218366"/>
    </source>
</evidence>
<dbReference type="AlphaFoldDB" id="A0A2A4B1A1"/>
<dbReference type="OrthoDB" id="1110708at2"/>
<evidence type="ECO:0000256" key="3">
    <source>
        <dbReference type="ARBA" id="ARBA00023136"/>
    </source>
</evidence>
<dbReference type="PANTHER" id="PTHR41164">
    <property type="entry name" value="CURLI PRODUCTION ASSEMBLY/TRANSPORT COMPONENT CSGG"/>
    <property type="match status" value="1"/>
</dbReference>
<dbReference type="PANTHER" id="PTHR41164:SF1">
    <property type="entry name" value="CURLI PRODUCTION ASSEMBLY_TRANSPORT COMPONENT CSGG"/>
    <property type="match status" value="1"/>
</dbReference>
<evidence type="ECO:0000256" key="4">
    <source>
        <dbReference type="ARBA" id="ARBA00023139"/>
    </source>
</evidence>
<feature type="compositionally biased region" description="Basic and acidic residues" evidence="6">
    <location>
        <begin position="335"/>
        <end position="344"/>
    </location>
</feature>
<gene>
    <name evidence="7" type="ORF">COC42_15975</name>
</gene>